<protein>
    <submittedName>
        <fullName evidence="2">Host cell division inhibitor Icd-like protein</fullName>
    </submittedName>
</protein>
<evidence type="ECO:0000313" key="2">
    <source>
        <dbReference type="EMBL" id="ELZ1466109.1"/>
    </source>
</evidence>
<organism evidence="2 3">
    <name type="scientific">Shigella sonnei</name>
    <dbReference type="NCBI Taxonomy" id="624"/>
    <lineage>
        <taxon>Bacteria</taxon>
        <taxon>Pseudomonadati</taxon>
        <taxon>Pseudomonadota</taxon>
        <taxon>Gammaproteobacteria</taxon>
        <taxon>Enterobacterales</taxon>
        <taxon>Enterobacteriaceae</taxon>
        <taxon>Shigella</taxon>
    </lineage>
</organism>
<gene>
    <name evidence="2" type="ORF">SSV69_002706</name>
</gene>
<dbReference type="NCBIfam" id="NF033153">
    <property type="entry name" value="phage_ICD_like"/>
    <property type="match status" value="1"/>
</dbReference>
<dbReference type="EMBL" id="ABPGDD010000011">
    <property type="protein sequence ID" value="ELZ1466109.1"/>
    <property type="molecule type" value="Genomic_DNA"/>
</dbReference>
<dbReference type="Proteomes" id="UP001270752">
    <property type="component" value="Unassembled WGS sequence"/>
</dbReference>
<evidence type="ECO:0000256" key="1">
    <source>
        <dbReference type="SAM" id="MobiDB-lite"/>
    </source>
</evidence>
<proteinExistence type="predicted"/>
<accession>A0AAN4IKU7</accession>
<name>A0AAN4IKU7_SHISO</name>
<reference evidence="2" key="1">
    <citation type="submission" date="2023-11" db="EMBL/GenBank/DDBJ databases">
        <authorList>
            <consortium name="PulseNet: The National Subtyping Network for Foodborne Disease Surveillance"/>
        </authorList>
    </citation>
    <scope>NUCLEOTIDE SEQUENCE</scope>
    <source>
        <strain evidence="2">PNUSAE160473</strain>
    </source>
</reference>
<comment type="caution">
    <text evidence="2">The sequence shown here is derived from an EMBL/GenBank/DDBJ whole genome shotgun (WGS) entry which is preliminary data.</text>
</comment>
<feature type="compositionally biased region" description="Basic and acidic residues" evidence="1">
    <location>
        <begin position="15"/>
        <end position="24"/>
    </location>
</feature>
<sequence>MTHKTKATCGGRQWENTKHKPEHHSDLLSGGQCAQCAGLLVDYSCSLALRRWRRLISPSSAETINCPVLSPSSFKFSTASAIAWGTRASSFLDFPLTAFVAISDFLVIRWLTVYTQENGKTLLTWLTPVTSIVADTFIEVIDEKTKPAGATNTNGLLTTNDSNSIEVAMRNHTTHPQGRDSHNLNKYIWRFLALSTAQPRVITIEASSEQEARQQSPAGCVMVFAARICQGVCHA</sequence>
<evidence type="ECO:0000313" key="3">
    <source>
        <dbReference type="Proteomes" id="UP001270752"/>
    </source>
</evidence>
<feature type="region of interest" description="Disordered" evidence="1">
    <location>
        <begin position="1"/>
        <end position="24"/>
    </location>
</feature>
<dbReference type="AlphaFoldDB" id="A0AAN4IKU7"/>